<proteinExistence type="predicted"/>
<reference key="2">
    <citation type="submission" date="2011-10" db="EMBL/GenBank/DDBJ databases">
        <title>The genome and transcriptome sequence of Clonorchis sinensis provide insights into the carcinogenic liver fluke.</title>
        <authorList>
            <person name="Wang X."/>
            <person name="Huang Y."/>
            <person name="Chen W."/>
            <person name="Liu H."/>
            <person name="Guo L."/>
            <person name="Chen Y."/>
            <person name="Luo F."/>
            <person name="Zhou W."/>
            <person name="Sun J."/>
            <person name="Mao Q."/>
            <person name="Liang P."/>
            <person name="Zhou C."/>
            <person name="Tian Y."/>
            <person name="Men J."/>
            <person name="Lv X."/>
            <person name="Huang L."/>
            <person name="Zhou J."/>
            <person name="Hu Y."/>
            <person name="Li R."/>
            <person name="Zhang F."/>
            <person name="Lei H."/>
            <person name="Li X."/>
            <person name="Hu X."/>
            <person name="Liang C."/>
            <person name="Xu J."/>
            <person name="Wu Z."/>
            <person name="Yu X."/>
        </authorList>
    </citation>
    <scope>NUCLEOTIDE SEQUENCE</scope>
    <source>
        <strain>Henan</strain>
    </source>
</reference>
<dbReference type="Proteomes" id="UP000008909">
    <property type="component" value="Unassembled WGS sequence"/>
</dbReference>
<name>G7YY04_CLOSI</name>
<protein>
    <submittedName>
        <fullName evidence="1">Uncharacterized protein</fullName>
    </submittedName>
</protein>
<evidence type="ECO:0000313" key="1">
    <source>
        <dbReference type="EMBL" id="GAA57833.1"/>
    </source>
</evidence>
<reference evidence="1" key="1">
    <citation type="journal article" date="2011" name="Genome Biol.">
        <title>The draft genome of the carcinogenic human liver fluke Clonorchis sinensis.</title>
        <authorList>
            <person name="Wang X."/>
            <person name="Chen W."/>
            <person name="Huang Y."/>
            <person name="Sun J."/>
            <person name="Men J."/>
            <person name="Liu H."/>
            <person name="Luo F."/>
            <person name="Guo L."/>
            <person name="Lv X."/>
            <person name="Deng C."/>
            <person name="Zhou C."/>
            <person name="Fan Y."/>
            <person name="Li X."/>
            <person name="Huang L."/>
            <person name="Hu Y."/>
            <person name="Liang C."/>
            <person name="Hu X."/>
            <person name="Xu J."/>
            <person name="Yu X."/>
        </authorList>
    </citation>
    <scope>NUCLEOTIDE SEQUENCE [LARGE SCALE GENOMIC DNA]</scope>
    <source>
        <strain evidence="1">Henan</strain>
    </source>
</reference>
<sequence length="146" mass="16107">MHVVATLTTILILQKEDKHSINKYITENAAHSNSAPECNSLVRLKNSAANLSPSARLQPLHRVSLLVVDQMAVDLFAELGNWLANVSSPYEETSSPNCALMMSPRMVTKRLQDNCQARRTDQQPSDQQPLISAQYELLAFGSTALS</sequence>
<organism evidence="1 2">
    <name type="scientific">Clonorchis sinensis</name>
    <name type="common">Chinese liver fluke</name>
    <dbReference type="NCBI Taxonomy" id="79923"/>
    <lineage>
        <taxon>Eukaryota</taxon>
        <taxon>Metazoa</taxon>
        <taxon>Spiralia</taxon>
        <taxon>Lophotrochozoa</taxon>
        <taxon>Platyhelminthes</taxon>
        <taxon>Trematoda</taxon>
        <taxon>Digenea</taxon>
        <taxon>Opisthorchiida</taxon>
        <taxon>Opisthorchiata</taxon>
        <taxon>Opisthorchiidae</taxon>
        <taxon>Clonorchis</taxon>
    </lineage>
</organism>
<keyword evidence="2" id="KW-1185">Reference proteome</keyword>
<accession>G7YY04</accession>
<evidence type="ECO:0000313" key="2">
    <source>
        <dbReference type="Proteomes" id="UP000008909"/>
    </source>
</evidence>
<gene>
    <name evidence="1" type="ORF">CLF_113253</name>
</gene>
<dbReference type="EMBL" id="DF145093">
    <property type="protein sequence ID" value="GAA57833.1"/>
    <property type="molecule type" value="Genomic_DNA"/>
</dbReference>
<dbReference type="AlphaFoldDB" id="G7YY04"/>